<dbReference type="EMBL" id="PKPP01004834">
    <property type="protein sequence ID" value="PWA62599.1"/>
    <property type="molecule type" value="Genomic_DNA"/>
</dbReference>
<keyword evidence="2" id="KW-0808">Transferase</keyword>
<evidence type="ECO:0000313" key="3">
    <source>
        <dbReference type="Proteomes" id="UP000245207"/>
    </source>
</evidence>
<dbReference type="AlphaFoldDB" id="A0A2U1MMW5"/>
<gene>
    <name evidence="2" type="ORF">CTI12_AA362150</name>
</gene>
<dbReference type="Pfam" id="PF13966">
    <property type="entry name" value="zf-RVT"/>
    <property type="match status" value="1"/>
</dbReference>
<accession>A0A2U1MMW5</accession>
<dbReference type="InterPro" id="IPR026960">
    <property type="entry name" value="RVT-Znf"/>
</dbReference>
<dbReference type="GO" id="GO:0003964">
    <property type="term" value="F:RNA-directed DNA polymerase activity"/>
    <property type="evidence" value="ECO:0007669"/>
    <property type="project" value="UniProtKB-KW"/>
</dbReference>
<keyword evidence="3" id="KW-1185">Reference proteome</keyword>
<name>A0A2U1MMW5_ARTAN</name>
<reference evidence="2 3" key="1">
    <citation type="journal article" date="2018" name="Mol. Plant">
        <title>The genome of Artemisia annua provides insight into the evolution of Asteraceae family and artemisinin biosynthesis.</title>
        <authorList>
            <person name="Shen Q."/>
            <person name="Zhang L."/>
            <person name="Liao Z."/>
            <person name="Wang S."/>
            <person name="Yan T."/>
            <person name="Shi P."/>
            <person name="Liu M."/>
            <person name="Fu X."/>
            <person name="Pan Q."/>
            <person name="Wang Y."/>
            <person name="Lv Z."/>
            <person name="Lu X."/>
            <person name="Zhang F."/>
            <person name="Jiang W."/>
            <person name="Ma Y."/>
            <person name="Chen M."/>
            <person name="Hao X."/>
            <person name="Li L."/>
            <person name="Tang Y."/>
            <person name="Lv G."/>
            <person name="Zhou Y."/>
            <person name="Sun X."/>
            <person name="Brodelius P.E."/>
            <person name="Rose J.K.C."/>
            <person name="Tang K."/>
        </authorList>
    </citation>
    <scope>NUCLEOTIDE SEQUENCE [LARGE SCALE GENOMIC DNA]</scope>
    <source>
        <strain evidence="3">cv. Huhao1</strain>
        <tissue evidence="2">Leaf</tissue>
    </source>
</reference>
<dbReference type="OrthoDB" id="1221325at2759"/>
<comment type="caution">
    <text evidence="2">The sequence shown here is derived from an EMBL/GenBank/DDBJ whole genome shotgun (WGS) entry which is preliminary data.</text>
</comment>
<organism evidence="2 3">
    <name type="scientific">Artemisia annua</name>
    <name type="common">Sweet wormwood</name>
    <dbReference type="NCBI Taxonomy" id="35608"/>
    <lineage>
        <taxon>Eukaryota</taxon>
        <taxon>Viridiplantae</taxon>
        <taxon>Streptophyta</taxon>
        <taxon>Embryophyta</taxon>
        <taxon>Tracheophyta</taxon>
        <taxon>Spermatophyta</taxon>
        <taxon>Magnoliopsida</taxon>
        <taxon>eudicotyledons</taxon>
        <taxon>Gunneridae</taxon>
        <taxon>Pentapetalae</taxon>
        <taxon>asterids</taxon>
        <taxon>campanulids</taxon>
        <taxon>Asterales</taxon>
        <taxon>Asteraceae</taxon>
        <taxon>Asteroideae</taxon>
        <taxon>Anthemideae</taxon>
        <taxon>Artemisiinae</taxon>
        <taxon>Artemisia</taxon>
    </lineage>
</organism>
<dbReference type="STRING" id="35608.A0A2U1MMW5"/>
<dbReference type="PANTHER" id="PTHR33116">
    <property type="entry name" value="REVERSE TRANSCRIPTASE ZINC-BINDING DOMAIN-CONTAINING PROTEIN-RELATED-RELATED"/>
    <property type="match status" value="1"/>
</dbReference>
<protein>
    <submittedName>
        <fullName evidence="2">Reverse transcriptase domain, Reverse transcriptase zinc-binding domain protein</fullName>
    </submittedName>
</protein>
<dbReference type="Proteomes" id="UP000245207">
    <property type="component" value="Unassembled WGS sequence"/>
</dbReference>
<evidence type="ECO:0000259" key="1">
    <source>
        <dbReference type="Pfam" id="PF13966"/>
    </source>
</evidence>
<sequence>MGKVGSKEGQYYGVMVWRAGRDRLATRVNLDSRNIDLHSILCPVCDTEIESMEHLMVYCSWSNVIWNKVFQWWGFCLPQNMGGNAFLNIIDFVRNLSPRIKASFKPLQLRCFEAVLFTSAWIMWRSRNLKVFTDKSQSSVEVFKEIQQLSYNWISCRCKILSVNWDVWIDNPLEACRLY</sequence>
<evidence type="ECO:0000313" key="2">
    <source>
        <dbReference type="EMBL" id="PWA62599.1"/>
    </source>
</evidence>
<keyword evidence="2" id="KW-0695">RNA-directed DNA polymerase</keyword>
<dbReference type="PANTHER" id="PTHR33116:SF78">
    <property type="entry name" value="OS12G0587133 PROTEIN"/>
    <property type="match status" value="1"/>
</dbReference>
<keyword evidence="2" id="KW-0548">Nucleotidyltransferase</keyword>
<feature type="domain" description="Reverse transcriptase zinc-binding" evidence="1">
    <location>
        <begin position="14"/>
        <end position="66"/>
    </location>
</feature>
<proteinExistence type="predicted"/>